<dbReference type="PANTHER" id="PTHR13767">
    <property type="entry name" value="TRNA-PSEUDOURIDINE SYNTHASE"/>
    <property type="match status" value="1"/>
</dbReference>
<dbReference type="Pfam" id="PF01509">
    <property type="entry name" value="TruB_N"/>
    <property type="match status" value="1"/>
</dbReference>
<evidence type="ECO:0000256" key="4">
    <source>
        <dbReference type="ARBA" id="ARBA00023235"/>
    </source>
</evidence>
<proteinExistence type="inferred from homology"/>
<feature type="active site" description="Nucleophile" evidence="5">
    <location>
        <position position="38"/>
    </location>
</feature>
<evidence type="ECO:0000259" key="6">
    <source>
        <dbReference type="Pfam" id="PF01509"/>
    </source>
</evidence>
<dbReference type="GO" id="GO:0031119">
    <property type="term" value="P:tRNA pseudouridine synthesis"/>
    <property type="evidence" value="ECO:0007669"/>
    <property type="project" value="UniProtKB-UniRule"/>
</dbReference>
<organism evidence="8 9">
    <name type="scientific">Paramaledivibacter caminithermalis (strain DSM 15212 / CIP 107654 / DViRD3)</name>
    <name type="common">Clostridium caminithermale</name>
    <dbReference type="NCBI Taxonomy" id="1121301"/>
    <lineage>
        <taxon>Bacteria</taxon>
        <taxon>Bacillati</taxon>
        <taxon>Bacillota</taxon>
        <taxon>Clostridia</taxon>
        <taxon>Peptostreptococcales</taxon>
        <taxon>Caminicellaceae</taxon>
        <taxon>Paramaledivibacter</taxon>
    </lineage>
</organism>
<comment type="similarity">
    <text evidence="2 5">Belongs to the pseudouridine synthase TruB family. Type 1 subfamily.</text>
</comment>
<dbReference type="FunFam" id="3.30.2350.10:FF:000011">
    <property type="entry name" value="tRNA pseudouridine synthase B"/>
    <property type="match status" value="1"/>
</dbReference>
<comment type="catalytic activity">
    <reaction evidence="1 5">
        <text>uridine(55) in tRNA = pseudouridine(55) in tRNA</text>
        <dbReference type="Rhea" id="RHEA:42532"/>
        <dbReference type="Rhea" id="RHEA-COMP:10101"/>
        <dbReference type="Rhea" id="RHEA-COMP:10102"/>
        <dbReference type="ChEBI" id="CHEBI:65314"/>
        <dbReference type="ChEBI" id="CHEBI:65315"/>
        <dbReference type="EC" id="5.4.99.25"/>
    </reaction>
</comment>
<dbReference type="STRING" id="1121301.SAMN02745912_01570"/>
<dbReference type="RefSeq" id="WP_073148649.1">
    <property type="nucleotide sequence ID" value="NZ_FRAG01000015.1"/>
</dbReference>
<protein>
    <recommendedName>
        <fullName evidence="5">tRNA pseudouridine synthase B</fullName>
        <ecNumber evidence="5">5.4.99.25</ecNumber>
    </recommendedName>
    <alternativeName>
        <fullName evidence="5">tRNA pseudouridine(55) synthase</fullName>
        <shortName evidence="5">Psi55 synthase</shortName>
    </alternativeName>
    <alternativeName>
        <fullName evidence="5">tRNA pseudouridylate synthase</fullName>
    </alternativeName>
    <alternativeName>
        <fullName evidence="5">tRNA-uridine isomerase</fullName>
    </alternativeName>
</protein>
<dbReference type="HAMAP" id="MF_01080">
    <property type="entry name" value="TruB_bact"/>
    <property type="match status" value="1"/>
</dbReference>
<dbReference type="InterPro" id="IPR032819">
    <property type="entry name" value="TruB_C"/>
</dbReference>
<dbReference type="PANTHER" id="PTHR13767:SF2">
    <property type="entry name" value="PSEUDOURIDYLATE SYNTHASE TRUB1"/>
    <property type="match status" value="1"/>
</dbReference>
<evidence type="ECO:0000256" key="1">
    <source>
        <dbReference type="ARBA" id="ARBA00000385"/>
    </source>
</evidence>
<gene>
    <name evidence="5" type="primary">truB</name>
    <name evidence="8" type="ORF">SAMN02745912_01570</name>
</gene>
<dbReference type="GO" id="GO:0160148">
    <property type="term" value="F:tRNA pseudouridine(55) synthase activity"/>
    <property type="evidence" value="ECO:0007669"/>
    <property type="project" value="UniProtKB-EC"/>
</dbReference>
<dbReference type="Pfam" id="PF16198">
    <property type="entry name" value="TruB_C_2"/>
    <property type="match status" value="1"/>
</dbReference>
<dbReference type="AlphaFoldDB" id="A0A1M6N575"/>
<dbReference type="CDD" id="cd02573">
    <property type="entry name" value="PseudoU_synth_EcTruB"/>
    <property type="match status" value="1"/>
</dbReference>
<keyword evidence="4 5" id="KW-0413">Isomerase</keyword>
<evidence type="ECO:0000256" key="2">
    <source>
        <dbReference type="ARBA" id="ARBA00005642"/>
    </source>
</evidence>
<name>A0A1M6N575_PARC5</name>
<evidence type="ECO:0000259" key="7">
    <source>
        <dbReference type="Pfam" id="PF16198"/>
    </source>
</evidence>
<dbReference type="GO" id="GO:1990481">
    <property type="term" value="P:mRNA pseudouridine synthesis"/>
    <property type="evidence" value="ECO:0007669"/>
    <property type="project" value="TreeGrafter"/>
</dbReference>
<dbReference type="EMBL" id="FRAG01000015">
    <property type="protein sequence ID" value="SHJ90851.1"/>
    <property type="molecule type" value="Genomic_DNA"/>
</dbReference>
<dbReference type="GO" id="GO:0003723">
    <property type="term" value="F:RNA binding"/>
    <property type="evidence" value="ECO:0007669"/>
    <property type="project" value="InterPro"/>
</dbReference>
<dbReference type="InterPro" id="IPR020103">
    <property type="entry name" value="PsdUridine_synth_cat_dom_sf"/>
</dbReference>
<evidence type="ECO:0000256" key="5">
    <source>
        <dbReference type="HAMAP-Rule" id="MF_01080"/>
    </source>
</evidence>
<feature type="domain" description="tRNA pseudouridylate synthase B C-terminal" evidence="7">
    <location>
        <begin position="171"/>
        <end position="222"/>
    </location>
</feature>
<evidence type="ECO:0000313" key="8">
    <source>
        <dbReference type="EMBL" id="SHJ90851.1"/>
    </source>
</evidence>
<evidence type="ECO:0000313" key="9">
    <source>
        <dbReference type="Proteomes" id="UP000184465"/>
    </source>
</evidence>
<sequence>MKGILNIAKPPNMTSHDVVSFVRKKINLKKVGHTGTLDPMATGVLPICIGKATKVIQYMENDTKVYRAELTLGAVTDTQDKWGNIISQNNTNVSKKEILEAFNSFEGEIFQIPPMYSALKYKGKKLYELAREGKEIKREARRVYIYYINIINIVENRVLFDVKCSKGTYIRTLCHDIGKNLGVGGHMSFLARLQSGVFKLEDSVTIEELDEADIDTINKRYLYKIDYPLSDMPRIDIALSAAKSTLNGVPVKENFYKTNSIIKNNQLVRLYIEEKFIGIGMYNKRKNNSFIKIKKLFI</sequence>
<comment type="function">
    <text evidence="5">Responsible for synthesis of pseudouridine from uracil-55 in the psi GC loop of transfer RNAs.</text>
</comment>
<dbReference type="InterPro" id="IPR014780">
    <property type="entry name" value="tRNA_psdUridine_synth_TruB"/>
</dbReference>
<dbReference type="InterPro" id="IPR002501">
    <property type="entry name" value="PsdUridine_synth_N"/>
</dbReference>
<evidence type="ECO:0000256" key="3">
    <source>
        <dbReference type="ARBA" id="ARBA00022694"/>
    </source>
</evidence>
<keyword evidence="9" id="KW-1185">Reference proteome</keyword>
<dbReference type="NCBIfam" id="TIGR00431">
    <property type="entry name" value="TruB"/>
    <property type="match status" value="1"/>
</dbReference>
<dbReference type="Gene3D" id="3.30.2350.10">
    <property type="entry name" value="Pseudouridine synthase"/>
    <property type="match status" value="1"/>
</dbReference>
<reference evidence="8 9" key="1">
    <citation type="submission" date="2016-11" db="EMBL/GenBank/DDBJ databases">
        <authorList>
            <person name="Jaros S."/>
            <person name="Januszkiewicz K."/>
            <person name="Wedrychowicz H."/>
        </authorList>
    </citation>
    <scope>NUCLEOTIDE SEQUENCE [LARGE SCALE GENOMIC DNA]</scope>
    <source>
        <strain evidence="8 9">DSM 15212</strain>
    </source>
</reference>
<feature type="domain" description="Pseudouridine synthase II N-terminal" evidence="6">
    <location>
        <begin position="23"/>
        <end position="170"/>
    </location>
</feature>
<keyword evidence="3 5" id="KW-0819">tRNA processing</keyword>
<dbReference type="Proteomes" id="UP000184465">
    <property type="component" value="Unassembled WGS sequence"/>
</dbReference>
<dbReference type="OrthoDB" id="9802309at2"/>
<accession>A0A1M6N575</accession>
<dbReference type="SUPFAM" id="SSF55120">
    <property type="entry name" value="Pseudouridine synthase"/>
    <property type="match status" value="1"/>
</dbReference>
<dbReference type="EC" id="5.4.99.25" evidence="5"/>